<reference evidence="10 11" key="1">
    <citation type="submission" date="2019-02" db="EMBL/GenBank/DDBJ databases">
        <title>Sequencing the genomes of 1000 actinobacteria strains.</title>
        <authorList>
            <person name="Klenk H.-P."/>
        </authorList>
    </citation>
    <scope>NUCLEOTIDE SEQUENCE [LARGE SCALE GENOMIC DNA]</scope>
    <source>
        <strain evidence="10 11">DSM 44509</strain>
    </source>
</reference>
<organism evidence="10 11">
    <name type="scientific">Blastococcus saxobsidens</name>
    <dbReference type="NCBI Taxonomy" id="138336"/>
    <lineage>
        <taxon>Bacteria</taxon>
        <taxon>Bacillati</taxon>
        <taxon>Actinomycetota</taxon>
        <taxon>Actinomycetes</taxon>
        <taxon>Geodermatophilales</taxon>
        <taxon>Geodermatophilaceae</taxon>
        <taxon>Blastococcus</taxon>
    </lineage>
</organism>
<dbReference type="Proteomes" id="UP000292507">
    <property type="component" value="Unassembled WGS sequence"/>
</dbReference>
<dbReference type="SUPFAM" id="SSF51246">
    <property type="entry name" value="Rudiment single hybrid motif"/>
    <property type="match status" value="1"/>
</dbReference>
<dbReference type="SMART" id="SM00878">
    <property type="entry name" value="Biotin_carb_C"/>
    <property type="match status" value="1"/>
</dbReference>
<evidence type="ECO:0000256" key="5">
    <source>
        <dbReference type="ARBA" id="ARBA00022840"/>
    </source>
</evidence>
<gene>
    <name evidence="10" type="ORF">BKA19_0359</name>
</gene>
<dbReference type="PROSITE" id="PS00867">
    <property type="entry name" value="CPSASE_2"/>
    <property type="match status" value="1"/>
</dbReference>
<evidence type="ECO:0000313" key="11">
    <source>
        <dbReference type="Proteomes" id="UP000292507"/>
    </source>
</evidence>
<dbReference type="PANTHER" id="PTHR48095:SF2">
    <property type="entry name" value="BIOTIN CARBOXYLASE, CHLOROPLASTIC"/>
    <property type="match status" value="1"/>
</dbReference>
<dbReference type="InterPro" id="IPR011761">
    <property type="entry name" value="ATP-grasp"/>
</dbReference>
<dbReference type="InterPro" id="IPR051602">
    <property type="entry name" value="ACC_Biotin_Carboxylase"/>
</dbReference>
<comment type="catalytic activity">
    <reaction evidence="6">
        <text>N(6)-biotinyl-L-lysyl-[protein] + hydrogencarbonate + ATP = N(6)-carboxybiotinyl-L-lysyl-[protein] + ADP + phosphate + H(+)</text>
        <dbReference type="Rhea" id="RHEA:13501"/>
        <dbReference type="Rhea" id="RHEA-COMP:10505"/>
        <dbReference type="Rhea" id="RHEA-COMP:10506"/>
        <dbReference type="ChEBI" id="CHEBI:15378"/>
        <dbReference type="ChEBI" id="CHEBI:17544"/>
        <dbReference type="ChEBI" id="CHEBI:30616"/>
        <dbReference type="ChEBI" id="CHEBI:43474"/>
        <dbReference type="ChEBI" id="CHEBI:83144"/>
        <dbReference type="ChEBI" id="CHEBI:83145"/>
        <dbReference type="ChEBI" id="CHEBI:456216"/>
        <dbReference type="EC" id="6.3.4.14"/>
    </reaction>
</comment>
<dbReference type="EMBL" id="SHKV01000001">
    <property type="protein sequence ID" value="RZU30733.1"/>
    <property type="molecule type" value="Genomic_DNA"/>
</dbReference>
<dbReference type="Gene3D" id="3.30.470.20">
    <property type="entry name" value="ATP-grasp fold, B domain"/>
    <property type="match status" value="1"/>
</dbReference>
<feature type="domain" description="ATP-grasp" evidence="8">
    <location>
        <begin position="125"/>
        <end position="320"/>
    </location>
</feature>
<dbReference type="InterPro" id="IPR011054">
    <property type="entry name" value="Rudment_hybrid_motif"/>
</dbReference>
<dbReference type="PROSITE" id="PS50979">
    <property type="entry name" value="BC"/>
    <property type="match status" value="1"/>
</dbReference>
<dbReference type="GO" id="GO:0004075">
    <property type="term" value="F:biotin carboxylase activity"/>
    <property type="evidence" value="ECO:0007669"/>
    <property type="project" value="UniProtKB-EC"/>
</dbReference>
<keyword evidence="4 7" id="KW-0547">Nucleotide-binding</keyword>
<dbReference type="AlphaFoldDB" id="A0A4Q7Y3Y5"/>
<comment type="caution">
    <text evidence="10">The sequence shown here is derived from an EMBL/GenBank/DDBJ whole genome shotgun (WGS) entry which is preliminary data.</text>
</comment>
<feature type="domain" description="Biotin carboxylation" evidence="9">
    <location>
        <begin position="6"/>
        <end position="449"/>
    </location>
</feature>
<evidence type="ECO:0000256" key="3">
    <source>
        <dbReference type="ARBA" id="ARBA00022598"/>
    </source>
</evidence>
<name>A0A4Q7Y3Y5_9ACTN</name>
<dbReference type="InterPro" id="IPR005481">
    <property type="entry name" value="BC-like_N"/>
</dbReference>
<evidence type="ECO:0000256" key="4">
    <source>
        <dbReference type="ARBA" id="ARBA00022741"/>
    </source>
</evidence>
<protein>
    <recommendedName>
        <fullName evidence="2">biotin carboxylase</fullName>
        <ecNumber evidence="2">6.3.4.14</ecNumber>
    </recommendedName>
</protein>
<dbReference type="InterPro" id="IPR005482">
    <property type="entry name" value="Biotin_COase_C"/>
</dbReference>
<dbReference type="InterPro" id="IPR011764">
    <property type="entry name" value="Biotin_carboxylation_dom"/>
</dbReference>
<accession>A0A4Q7Y3Y5</accession>
<dbReference type="RefSeq" id="WP_104530377.1">
    <property type="nucleotide sequence ID" value="NZ_POQT01000051.1"/>
</dbReference>
<dbReference type="Pfam" id="PF00289">
    <property type="entry name" value="Biotin_carb_N"/>
    <property type="match status" value="1"/>
</dbReference>
<dbReference type="Pfam" id="PF02785">
    <property type="entry name" value="Biotin_carb_C"/>
    <property type="match status" value="1"/>
</dbReference>
<dbReference type="PROSITE" id="PS50975">
    <property type="entry name" value="ATP_GRASP"/>
    <property type="match status" value="1"/>
</dbReference>
<evidence type="ECO:0000256" key="7">
    <source>
        <dbReference type="PROSITE-ProRule" id="PRU00409"/>
    </source>
</evidence>
<keyword evidence="5 7" id="KW-0067">ATP-binding</keyword>
<dbReference type="OrthoDB" id="4435847at2"/>
<keyword evidence="11" id="KW-1185">Reference proteome</keyword>
<keyword evidence="3" id="KW-0436">Ligase</keyword>
<evidence type="ECO:0000313" key="10">
    <source>
        <dbReference type="EMBL" id="RZU30733.1"/>
    </source>
</evidence>
<dbReference type="InterPro" id="IPR016185">
    <property type="entry name" value="PreATP-grasp_dom_sf"/>
</dbReference>
<dbReference type="SUPFAM" id="SSF52440">
    <property type="entry name" value="PreATP-grasp domain"/>
    <property type="match status" value="1"/>
</dbReference>
<dbReference type="SUPFAM" id="SSF56059">
    <property type="entry name" value="Glutathione synthetase ATP-binding domain-like"/>
    <property type="match status" value="1"/>
</dbReference>
<dbReference type="GO" id="GO:0046872">
    <property type="term" value="F:metal ion binding"/>
    <property type="evidence" value="ECO:0007669"/>
    <property type="project" value="InterPro"/>
</dbReference>
<dbReference type="EC" id="6.3.4.14" evidence="2"/>
<dbReference type="InterPro" id="IPR005479">
    <property type="entry name" value="CPAse_ATP-bd"/>
</dbReference>
<evidence type="ECO:0000259" key="9">
    <source>
        <dbReference type="PROSITE" id="PS50979"/>
    </source>
</evidence>
<comment type="function">
    <text evidence="1">This protein is a component of the acetyl coenzyme A carboxylase complex; first, biotin carboxylase catalyzes the carboxylation of the carrier protein and then the transcarboxylase transfers the carboxyl group to form malonyl-CoA.</text>
</comment>
<dbReference type="PANTHER" id="PTHR48095">
    <property type="entry name" value="PYRUVATE CARBOXYLASE SUBUNIT A"/>
    <property type="match status" value="1"/>
</dbReference>
<proteinExistence type="predicted"/>
<sequence>MGSTGRIRRLLIANRGEIAARVIRTCARLGIESVLAASDADLDSLPARLADRVVRLGPAAASASYLDPSAVVRAAQAVGADAVHPGYGFLSENPSLARACAAAGIVFVGPTPESLEAVGDKLTARSHALTAGLPVVPGGEAADLDQARAVAADVGYPLLVKAVGGGGGRGMKLVREPADLAHTLDLAVSEAAAAFGDPRVYLERYVASGRHVEVQVLGDGQRAVALGDRDCSVQRRYQKLFEEAPAPLLPDRLRAEMADAALRLCAHLGYRGLGTVELLVDCERDTFYFLEMNARIQVEHPVTEMVTGLDLVAEQLAVAEGLPLRLRQEDVVLTGHAVECRINAEDAAAGFRPSPGRVDRVVLPVGEGLRVDTHVQGGSVVPPFYDSLLAKLIVHGTDRDDALARARAALELLRIDGVTTTVPVHRALLDDPEFRAGGVDTAFFERFLSARDLVGAR</sequence>
<evidence type="ECO:0000256" key="6">
    <source>
        <dbReference type="ARBA" id="ARBA00048600"/>
    </source>
</evidence>
<evidence type="ECO:0000259" key="8">
    <source>
        <dbReference type="PROSITE" id="PS50975"/>
    </source>
</evidence>
<evidence type="ECO:0000256" key="1">
    <source>
        <dbReference type="ARBA" id="ARBA00003761"/>
    </source>
</evidence>
<dbReference type="GO" id="GO:0005524">
    <property type="term" value="F:ATP binding"/>
    <property type="evidence" value="ECO:0007669"/>
    <property type="project" value="UniProtKB-UniRule"/>
</dbReference>
<dbReference type="Pfam" id="PF02786">
    <property type="entry name" value="CPSase_L_D2"/>
    <property type="match status" value="1"/>
</dbReference>
<evidence type="ECO:0000256" key="2">
    <source>
        <dbReference type="ARBA" id="ARBA00013263"/>
    </source>
</evidence>